<reference evidence="3" key="1">
    <citation type="journal article" date="2019" name="Int. J. Syst. Evol. Microbiol.">
        <title>The Global Catalogue of Microorganisms (GCM) 10K type strain sequencing project: providing services to taxonomists for standard genome sequencing and annotation.</title>
        <authorList>
            <consortium name="The Broad Institute Genomics Platform"/>
            <consortium name="The Broad Institute Genome Sequencing Center for Infectious Disease"/>
            <person name="Wu L."/>
            <person name="Ma J."/>
        </authorList>
    </citation>
    <scope>NUCLEOTIDE SEQUENCE [LARGE SCALE GENOMIC DNA]</scope>
    <source>
        <strain evidence="3">CCM 8702</strain>
    </source>
</reference>
<sequence>MRKRKAWLNIGLLMILSTALSACGSTIESIMSSPAFSSDANTYGGMYSELNIAVREGNLEEVQRLIDQGASPHEAADYGSGADRVAVGNLSLAINYNDDPFPMVQFLLENGVDPQDDPMAFNDAIGTEDVTLVQLMLDYGADATSGLQTAITKDQIHMIQTLIQYGADPNAGVHLAKSMLNEDALILLEEYGATVEDIPREQLYPEDYVEENGTLIRLR</sequence>
<proteinExistence type="predicted"/>
<dbReference type="RefSeq" id="WP_172247949.1">
    <property type="nucleotide sequence ID" value="NZ_BMDD01000013.1"/>
</dbReference>
<keyword evidence="3" id="KW-1185">Reference proteome</keyword>
<evidence type="ECO:0000313" key="2">
    <source>
        <dbReference type="EMBL" id="GGH88073.1"/>
    </source>
</evidence>
<feature type="signal peptide" evidence="1">
    <location>
        <begin position="1"/>
        <end position="21"/>
    </location>
</feature>
<feature type="chain" id="PRO_5046769959" description="Ankyrin repeat domain-containing protein" evidence="1">
    <location>
        <begin position="22"/>
        <end position="219"/>
    </location>
</feature>
<protein>
    <recommendedName>
        <fullName evidence="4">Ankyrin repeat domain-containing protein</fullName>
    </recommendedName>
</protein>
<organism evidence="2 3">
    <name type="scientific">Saccharibacillus endophyticus</name>
    <dbReference type="NCBI Taxonomy" id="2060666"/>
    <lineage>
        <taxon>Bacteria</taxon>
        <taxon>Bacillati</taxon>
        <taxon>Bacillota</taxon>
        <taxon>Bacilli</taxon>
        <taxon>Bacillales</taxon>
        <taxon>Paenibacillaceae</taxon>
        <taxon>Saccharibacillus</taxon>
    </lineage>
</organism>
<keyword evidence="1" id="KW-0732">Signal</keyword>
<dbReference type="Proteomes" id="UP000605427">
    <property type="component" value="Unassembled WGS sequence"/>
</dbReference>
<name>A0ABQ2ACC0_9BACL</name>
<accession>A0ABQ2ACC0</accession>
<dbReference type="PROSITE" id="PS51257">
    <property type="entry name" value="PROKAR_LIPOPROTEIN"/>
    <property type="match status" value="1"/>
</dbReference>
<dbReference type="InterPro" id="IPR036770">
    <property type="entry name" value="Ankyrin_rpt-contain_sf"/>
</dbReference>
<dbReference type="SMART" id="SM00248">
    <property type="entry name" value="ANK"/>
    <property type="match status" value="2"/>
</dbReference>
<gene>
    <name evidence="2" type="ORF">GCM10007362_51700</name>
</gene>
<dbReference type="Gene3D" id="1.25.40.20">
    <property type="entry name" value="Ankyrin repeat-containing domain"/>
    <property type="match status" value="1"/>
</dbReference>
<evidence type="ECO:0000313" key="3">
    <source>
        <dbReference type="Proteomes" id="UP000605427"/>
    </source>
</evidence>
<dbReference type="SUPFAM" id="SSF48403">
    <property type="entry name" value="Ankyrin repeat"/>
    <property type="match status" value="1"/>
</dbReference>
<evidence type="ECO:0000256" key="1">
    <source>
        <dbReference type="SAM" id="SignalP"/>
    </source>
</evidence>
<dbReference type="EMBL" id="BMDD01000013">
    <property type="protein sequence ID" value="GGH88073.1"/>
    <property type="molecule type" value="Genomic_DNA"/>
</dbReference>
<comment type="caution">
    <text evidence="2">The sequence shown here is derived from an EMBL/GenBank/DDBJ whole genome shotgun (WGS) entry which is preliminary data.</text>
</comment>
<dbReference type="InterPro" id="IPR002110">
    <property type="entry name" value="Ankyrin_rpt"/>
</dbReference>
<evidence type="ECO:0008006" key="4">
    <source>
        <dbReference type="Google" id="ProtNLM"/>
    </source>
</evidence>